<dbReference type="AlphaFoldDB" id="A0A7N2LVX2"/>
<dbReference type="EMBL" id="LRBV02000005">
    <property type="status" value="NOT_ANNOTATED_CDS"/>
    <property type="molecule type" value="Genomic_DNA"/>
</dbReference>
<dbReference type="PANTHER" id="PTHR32166:SF63">
    <property type="entry name" value="HAT TRANSPOSON SUPERFAMILY PROTEIN"/>
    <property type="match status" value="1"/>
</dbReference>
<organism evidence="3 4">
    <name type="scientific">Quercus lobata</name>
    <name type="common">Valley oak</name>
    <dbReference type="NCBI Taxonomy" id="97700"/>
    <lineage>
        <taxon>Eukaryota</taxon>
        <taxon>Viridiplantae</taxon>
        <taxon>Streptophyta</taxon>
        <taxon>Embryophyta</taxon>
        <taxon>Tracheophyta</taxon>
        <taxon>Spermatophyta</taxon>
        <taxon>Magnoliopsida</taxon>
        <taxon>eudicotyledons</taxon>
        <taxon>Gunneridae</taxon>
        <taxon>Pentapetalae</taxon>
        <taxon>rosids</taxon>
        <taxon>fabids</taxon>
        <taxon>Fagales</taxon>
        <taxon>Fagaceae</taxon>
        <taxon>Quercus</taxon>
    </lineage>
</organism>
<dbReference type="InterPro" id="IPR007021">
    <property type="entry name" value="DUF659"/>
</dbReference>
<keyword evidence="4" id="KW-1185">Reference proteome</keyword>
<sequence>MKVKNCRPNLNSIKHNKHETTRTAGSCDGRHVDKDSAQEDSLTDSAPLPYGNTGVDFGTVNSPSFKAMINATLGNSQMVYNIPSCQELKRWILKDEMKDIQEYVKKIRHSWASTGCSILLDGWIDEKGRHLLLLDGVIEEIGIENVIQVVA</sequence>
<accession>A0A7N2LVX2</accession>
<feature type="compositionally biased region" description="Basic and acidic residues" evidence="1">
    <location>
        <begin position="28"/>
        <end position="37"/>
    </location>
</feature>
<dbReference type="Pfam" id="PF04937">
    <property type="entry name" value="DUF659"/>
    <property type="match status" value="1"/>
</dbReference>
<dbReference type="Gramene" id="QL05p089122:mrna">
    <property type="protein sequence ID" value="QL05p089122:mrna"/>
    <property type="gene ID" value="QL05p089122"/>
</dbReference>
<reference evidence="3" key="2">
    <citation type="submission" date="2021-01" db="UniProtKB">
        <authorList>
            <consortium name="EnsemblPlants"/>
        </authorList>
    </citation>
    <scope>IDENTIFICATION</scope>
</reference>
<feature type="domain" description="DUF659" evidence="2">
    <location>
        <begin position="83"/>
        <end position="132"/>
    </location>
</feature>
<dbReference type="InParanoid" id="A0A7N2LVX2"/>
<dbReference type="EnsemblPlants" id="QL05p089122:mrna">
    <property type="protein sequence ID" value="QL05p089122:mrna"/>
    <property type="gene ID" value="QL05p089122"/>
</dbReference>
<evidence type="ECO:0000313" key="4">
    <source>
        <dbReference type="Proteomes" id="UP000594261"/>
    </source>
</evidence>
<evidence type="ECO:0000259" key="2">
    <source>
        <dbReference type="Pfam" id="PF04937"/>
    </source>
</evidence>
<dbReference type="Proteomes" id="UP000594261">
    <property type="component" value="Chromosome 5"/>
</dbReference>
<name>A0A7N2LVX2_QUELO</name>
<evidence type="ECO:0000256" key="1">
    <source>
        <dbReference type="SAM" id="MobiDB-lite"/>
    </source>
</evidence>
<protein>
    <recommendedName>
        <fullName evidence="2">DUF659 domain-containing protein</fullName>
    </recommendedName>
</protein>
<reference evidence="3 4" key="1">
    <citation type="journal article" date="2016" name="G3 (Bethesda)">
        <title>First Draft Assembly and Annotation of the Genome of a California Endemic Oak Quercus lobata Nee (Fagaceae).</title>
        <authorList>
            <person name="Sork V.L."/>
            <person name="Fitz-Gibbon S.T."/>
            <person name="Puiu D."/>
            <person name="Crepeau M."/>
            <person name="Gugger P.F."/>
            <person name="Sherman R."/>
            <person name="Stevens K."/>
            <person name="Langley C.H."/>
            <person name="Pellegrini M."/>
            <person name="Salzberg S.L."/>
        </authorList>
    </citation>
    <scope>NUCLEOTIDE SEQUENCE [LARGE SCALE GENOMIC DNA]</scope>
    <source>
        <strain evidence="3 4">cv. SW786</strain>
    </source>
</reference>
<proteinExistence type="predicted"/>
<evidence type="ECO:0000313" key="3">
    <source>
        <dbReference type="EnsemblPlants" id="QL05p089122:mrna"/>
    </source>
</evidence>
<dbReference type="PANTHER" id="PTHR32166">
    <property type="entry name" value="OSJNBA0013A04.12 PROTEIN"/>
    <property type="match status" value="1"/>
</dbReference>
<feature type="region of interest" description="Disordered" evidence="1">
    <location>
        <begin position="1"/>
        <end position="48"/>
    </location>
</feature>